<reference evidence="7 8" key="1">
    <citation type="journal article" date="2024" name="Nat. Commun.">
        <title>Phylogenomics reveals the evolutionary origins of lichenization in chlorophyte algae.</title>
        <authorList>
            <person name="Puginier C."/>
            <person name="Libourel C."/>
            <person name="Otte J."/>
            <person name="Skaloud P."/>
            <person name="Haon M."/>
            <person name="Grisel S."/>
            <person name="Petersen M."/>
            <person name="Berrin J.G."/>
            <person name="Delaux P.M."/>
            <person name="Dal Grande F."/>
            <person name="Keller J."/>
        </authorList>
    </citation>
    <scope>NUCLEOTIDE SEQUENCE [LARGE SCALE GENOMIC DNA]</scope>
    <source>
        <strain evidence="7 8">SAG 2043</strain>
    </source>
</reference>
<dbReference type="PROSITE" id="PS00991">
    <property type="entry name" value="CLAT_ADAPTOR_M_2"/>
    <property type="match status" value="1"/>
</dbReference>
<evidence type="ECO:0000256" key="3">
    <source>
        <dbReference type="ARBA" id="ARBA00022927"/>
    </source>
</evidence>
<dbReference type="SUPFAM" id="SSF49447">
    <property type="entry name" value="Second domain of Mu2 adaptin subunit (ap50) of ap2 adaptor"/>
    <property type="match status" value="1"/>
</dbReference>
<dbReference type="InterPro" id="IPR036168">
    <property type="entry name" value="AP2_Mu_C_sf"/>
</dbReference>
<keyword evidence="4" id="KW-0472">Membrane</keyword>
<organism evidence="7 8">
    <name type="scientific">[Myrmecia] bisecta</name>
    <dbReference type="NCBI Taxonomy" id="41462"/>
    <lineage>
        <taxon>Eukaryota</taxon>
        <taxon>Viridiplantae</taxon>
        <taxon>Chlorophyta</taxon>
        <taxon>core chlorophytes</taxon>
        <taxon>Trebouxiophyceae</taxon>
        <taxon>Trebouxiales</taxon>
        <taxon>Trebouxiaceae</taxon>
        <taxon>Myrmecia</taxon>
    </lineage>
</organism>
<dbReference type="InterPro" id="IPR018240">
    <property type="entry name" value="Clathrin_mu_CS"/>
</dbReference>
<protein>
    <recommendedName>
        <fullName evidence="6">MHD domain-containing protein</fullName>
    </recommendedName>
</protein>
<evidence type="ECO:0000313" key="8">
    <source>
        <dbReference type="Proteomes" id="UP001489004"/>
    </source>
</evidence>
<dbReference type="Gene3D" id="3.30.450.60">
    <property type="match status" value="1"/>
</dbReference>
<comment type="similarity">
    <text evidence="5">Belongs to the adaptor complexes medium subunit family.</text>
</comment>
<comment type="caution">
    <text evidence="7">The sequence shown here is derived from an EMBL/GenBank/DDBJ whole genome shotgun (WGS) entry which is preliminary data.</text>
</comment>
<dbReference type="InterPro" id="IPR050431">
    <property type="entry name" value="Adaptor_comp_med_subunit"/>
</dbReference>
<dbReference type="InterPro" id="IPR011012">
    <property type="entry name" value="Longin-like_dom_sf"/>
</dbReference>
<sequence>MISQFFILSPRGDTIITRDYLGNVPKGSSEVFFRKVKFWDGGGHDAPPVFNVDGVNYLHVKDGGVLLVATTRDNVSPSLVLELLKRIGGIIKDYCGLLSEEAVRKNFVLLYELLDEVIDYGYPQSSSSEALKELIRNEPTILKPSKSKLGSPFQIGKGPTGVIKSVLDTTRTDSGRRDEIFVDIVEKISCTFNASGYIQASQIDGAIQVKSYLAGNPAISLALNDNLAIGRRESVTPDYGGYGSPSDVVMLDDCNFHESVSLTRFETERTLELIPPDGEFALMNYRSTYDFKPPFRVYTTVEEDRDSSIKAVIFIKVRADFGSDKVASGLEVVIPMPKDVQRLSCEYENKDIKGGITQSWDWQEKAHRLVWKFNKVPGGTEHTLKVRATLEDGFNAALKRGVGPINLQFTIPMFCASRLNVRYLQIQKADKNYSPYRWVRYVTMSNSYVVRS</sequence>
<dbReference type="PRINTS" id="PR00314">
    <property type="entry name" value="CLATHRINADPT"/>
</dbReference>
<name>A0AAW1QS88_9CHLO</name>
<dbReference type="PROSITE" id="PS51072">
    <property type="entry name" value="MHD"/>
    <property type="match status" value="1"/>
</dbReference>
<dbReference type="EMBL" id="JALJOR010000002">
    <property type="protein sequence ID" value="KAK9824001.1"/>
    <property type="molecule type" value="Genomic_DNA"/>
</dbReference>
<dbReference type="PANTHER" id="PTHR10529">
    <property type="entry name" value="AP COMPLEX SUBUNIT MU"/>
    <property type="match status" value="1"/>
</dbReference>
<dbReference type="PIRSF" id="PIRSF005992">
    <property type="entry name" value="Clathrin_mu"/>
    <property type="match status" value="1"/>
</dbReference>
<feature type="domain" description="MHD" evidence="6">
    <location>
        <begin position="177"/>
        <end position="451"/>
    </location>
</feature>
<dbReference type="CDD" id="cd14838">
    <property type="entry name" value="AP4_Mu_N"/>
    <property type="match status" value="1"/>
</dbReference>
<evidence type="ECO:0000259" key="6">
    <source>
        <dbReference type="PROSITE" id="PS51072"/>
    </source>
</evidence>
<evidence type="ECO:0000313" key="7">
    <source>
        <dbReference type="EMBL" id="KAK9824001.1"/>
    </source>
</evidence>
<dbReference type="GO" id="GO:0016192">
    <property type="term" value="P:vesicle-mediated transport"/>
    <property type="evidence" value="ECO:0007669"/>
    <property type="project" value="InterPro"/>
</dbReference>
<evidence type="ECO:0000256" key="1">
    <source>
        <dbReference type="ARBA" id="ARBA00004308"/>
    </source>
</evidence>
<keyword evidence="8" id="KW-1185">Reference proteome</keyword>
<dbReference type="InterPro" id="IPR028565">
    <property type="entry name" value="MHD"/>
</dbReference>
<dbReference type="GO" id="GO:0012505">
    <property type="term" value="C:endomembrane system"/>
    <property type="evidence" value="ECO:0007669"/>
    <property type="project" value="UniProtKB-SubCell"/>
</dbReference>
<dbReference type="AlphaFoldDB" id="A0AAW1QS88"/>
<dbReference type="CDD" id="cd09253">
    <property type="entry name" value="AP-4_Mu4_Cterm"/>
    <property type="match status" value="1"/>
</dbReference>
<dbReference type="GO" id="GO:0006886">
    <property type="term" value="P:intracellular protein transport"/>
    <property type="evidence" value="ECO:0007669"/>
    <property type="project" value="UniProtKB-UniRule"/>
</dbReference>
<keyword evidence="2 5" id="KW-0813">Transport</keyword>
<evidence type="ECO:0000256" key="4">
    <source>
        <dbReference type="ARBA" id="ARBA00023136"/>
    </source>
</evidence>
<comment type="subcellular location">
    <subcellularLocation>
        <location evidence="1">Endomembrane system</location>
    </subcellularLocation>
</comment>
<evidence type="ECO:0000256" key="2">
    <source>
        <dbReference type="ARBA" id="ARBA00022448"/>
    </source>
</evidence>
<dbReference type="Gene3D" id="2.60.40.1170">
    <property type="entry name" value="Mu homology domain, subdomain B"/>
    <property type="match status" value="2"/>
</dbReference>
<dbReference type="Proteomes" id="UP001489004">
    <property type="component" value="Unassembled WGS sequence"/>
</dbReference>
<keyword evidence="3 5" id="KW-0653">Protein transport</keyword>
<accession>A0AAW1QS88</accession>
<dbReference type="Pfam" id="PF00928">
    <property type="entry name" value="Adap_comp_sub"/>
    <property type="match status" value="1"/>
</dbReference>
<proteinExistence type="inferred from homology"/>
<dbReference type="SUPFAM" id="SSF64356">
    <property type="entry name" value="SNARE-like"/>
    <property type="match status" value="1"/>
</dbReference>
<evidence type="ECO:0000256" key="5">
    <source>
        <dbReference type="PIRNR" id="PIRNR005992"/>
    </source>
</evidence>
<dbReference type="InterPro" id="IPR001392">
    <property type="entry name" value="Clathrin_mu"/>
</dbReference>
<dbReference type="GO" id="GO:0030131">
    <property type="term" value="C:clathrin adaptor complex"/>
    <property type="evidence" value="ECO:0007669"/>
    <property type="project" value="UniProtKB-UniRule"/>
</dbReference>
<dbReference type="FunFam" id="3.30.450.60:FF:000002">
    <property type="entry name" value="AP-2 complex subunit mu, putative"/>
    <property type="match status" value="1"/>
</dbReference>
<gene>
    <name evidence="7" type="ORF">WJX72_006898</name>
</gene>